<evidence type="ECO:0000256" key="1">
    <source>
        <dbReference type="SAM" id="MobiDB-lite"/>
    </source>
</evidence>
<evidence type="ECO:0000313" key="2">
    <source>
        <dbReference type="EMBL" id="GAY64708.1"/>
    </source>
</evidence>
<name>A0A2H5QJB0_CITUN</name>
<reference evidence="2 3" key="1">
    <citation type="journal article" date="2017" name="Front. Genet.">
        <title>Draft sequencing of the heterozygous diploid genome of Satsuma (Citrus unshiu Marc.) using a hybrid assembly approach.</title>
        <authorList>
            <person name="Shimizu T."/>
            <person name="Tanizawa Y."/>
            <person name="Mochizuki T."/>
            <person name="Nagasaki H."/>
            <person name="Yoshioka T."/>
            <person name="Toyoda A."/>
            <person name="Fujiyama A."/>
            <person name="Kaminuma E."/>
            <person name="Nakamura Y."/>
        </authorList>
    </citation>
    <scope>NUCLEOTIDE SEQUENCE [LARGE SCALE GENOMIC DNA]</scope>
    <source>
        <strain evidence="3">cv. Miyagawa wase</strain>
    </source>
</reference>
<dbReference type="Proteomes" id="UP000236630">
    <property type="component" value="Unassembled WGS sequence"/>
</dbReference>
<feature type="region of interest" description="Disordered" evidence="1">
    <location>
        <begin position="136"/>
        <end position="164"/>
    </location>
</feature>
<sequence length="164" mass="18609">MILTNICAPEICKLEKLEKEVVASVSNYVEIVSFDEDGNGYLTMCLDKKKATNLRLAVIAVRTSGHRGLGKLSIRGNKYNYEKNNKKRGHVSAIHGRIGKYKKDLGGSNNARDMHHYRVLFKTYEVIPQAPQQVPLPHHQHRQDFVHTPTRRESKGQQGQCSND</sequence>
<protein>
    <submittedName>
        <fullName evidence="2">Uncharacterized protein</fullName>
    </submittedName>
</protein>
<proteinExistence type="predicted"/>
<evidence type="ECO:0000313" key="3">
    <source>
        <dbReference type="Proteomes" id="UP000236630"/>
    </source>
</evidence>
<gene>
    <name evidence="2" type="ORF">CUMW_235540</name>
</gene>
<feature type="compositionally biased region" description="Basic and acidic residues" evidence="1">
    <location>
        <begin position="142"/>
        <end position="155"/>
    </location>
</feature>
<comment type="caution">
    <text evidence="2">The sequence shown here is derived from an EMBL/GenBank/DDBJ whole genome shotgun (WGS) entry which is preliminary data.</text>
</comment>
<organism evidence="2 3">
    <name type="scientific">Citrus unshiu</name>
    <name type="common">Satsuma mandarin</name>
    <name type="synonym">Citrus nobilis var. unshiu</name>
    <dbReference type="NCBI Taxonomy" id="55188"/>
    <lineage>
        <taxon>Eukaryota</taxon>
        <taxon>Viridiplantae</taxon>
        <taxon>Streptophyta</taxon>
        <taxon>Embryophyta</taxon>
        <taxon>Tracheophyta</taxon>
        <taxon>Spermatophyta</taxon>
        <taxon>Magnoliopsida</taxon>
        <taxon>eudicotyledons</taxon>
        <taxon>Gunneridae</taxon>
        <taxon>Pentapetalae</taxon>
        <taxon>rosids</taxon>
        <taxon>malvids</taxon>
        <taxon>Sapindales</taxon>
        <taxon>Rutaceae</taxon>
        <taxon>Aurantioideae</taxon>
        <taxon>Citrus</taxon>
    </lineage>
</organism>
<keyword evidence="3" id="KW-1185">Reference proteome</keyword>
<accession>A0A2H5QJB0</accession>
<dbReference type="EMBL" id="BDQV01000423">
    <property type="protein sequence ID" value="GAY64708.1"/>
    <property type="molecule type" value="Genomic_DNA"/>
</dbReference>
<dbReference type="AlphaFoldDB" id="A0A2H5QJB0"/>
<dbReference type="STRING" id="55188.A0A2H5QJB0"/>